<evidence type="ECO:0000256" key="7">
    <source>
        <dbReference type="SAM" id="MobiDB-lite"/>
    </source>
</evidence>
<dbReference type="CDD" id="cd16373">
    <property type="entry name" value="DMSOR_beta_like"/>
    <property type="match status" value="1"/>
</dbReference>
<dbReference type="RefSeq" id="WP_185243581.1">
    <property type="nucleotide sequence ID" value="NZ_AP023213.1"/>
</dbReference>
<keyword evidence="11" id="KW-1185">Reference proteome</keyword>
<feature type="transmembrane region" description="Helical" evidence="8">
    <location>
        <begin position="59"/>
        <end position="92"/>
    </location>
</feature>
<keyword evidence="8" id="KW-0472">Membrane</keyword>
<dbReference type="Pfam" id="PF12801">
    <property type="entry name" value="Fer4_5"/>
    <property type="match status" value="2"/>
</dbReference>
<feature type="transmembrane region" description="Helical" evidence="8">
    <location>
        <begin position="189"/>
        <end position="207"/>
    </location>
</feature>
<feature type="transmembrane region" description="Helical" evidence="8">
    <location>
        <begin position="113"/>
        <end position="139"/>
    </location>
</feature>
<dbReference type="InterPro" id="IPR051684">
    <property type="entry name" value="Electron_Trans/Redox"/>
</dbReference>
<accession>A0A6S6M3R9</accession>
<protein>
    <submittedName>
        <fullName evidence="10">4Fe-4S ferredoxin iron-sulfur binding domain protein</fullName>
    </submittedName>
</protein>
<evidence type="ECO:0000256" key="5">
    <source>
        <dbReference type="ARBA" id="ARBA00023004"/>
    </source>
</evidence>
<evidence type="ECO:0000256" key="3">
    <source>
        <dbReference type="ARBA" id="ARBA00022723"/>
    </source>
</evidence>
<dbReference type="PROSITE" id="PS00198">
    <property type="entry name" value="4FE4S_FER_1"/>
    <property type="match status" value="2"/>
</dbReference>
<keyword evidence="1" id="KW-0813">Transport</keyword>
<dbReference type="Gene3D" id="3.30.70.20">
    <property type="match status" value="1"/>
</dbReference>
<dbReference type="InterPro" id="IPR017900">
    <property type="entry name" value="4Fe4S_Fe_S_CS"/>
</dbReference>
<dbReference type="SUPFAM" id="SSF54862">
    <property type="entry name" value="4Fe-4S ferredoxins"/>
    <property type="match status" value="2"/>
</dbReference>
<proteinExistence type="predicted"/>
<evidence type="ECO:0000256" key="2">
    <source>
        <dbReference type="ARBA" id="ARBA00022485"/>
    </source>
</evidence>
<dbReference type="KEGG" id="gbn:GEOBRER4_37670"/>
<dbReference type="PANTHER" id="PTHR30176">
    <property type="entry name" value="FERREDOXIN-TYPE PROTEIN NAPH"/>
    <property type="match status" value="1"/>
</dbReference>
<gene>
    <name evidence="10" type="ORF">GEOBRER4_n3913</name>
</gene>
<dbReference type="EMBL" id="AP023213">
    <property type="protein sequence ID" value="BCG49017.1"/>
    <property type="molecule type" value="Genomic_DNA"/>
</dbReference>
<evidence type="ECO:0000259" key="9">
    <source>
        <dbReference type="PROSITE" id="PS51379"/>
    </source>
</evidence>
<name>A0A6S6M3R9_9BACT</name>
<keyword evidence="2" id="KW-0004">4Fe-4S</keyword>
<dbReference type="InterPro" id="IPR017896">
    <property type="entry name" value="4Fe4S_Fe-S-bd"/>
</dbReference>
<organism evidence="10 11">
    <name type="scientific">Citrifermentans bremense</name>
    <dbReference type="NCBI Taxonomy" id="60035"/>
    <lineage>
        <taxon>Bacteria</taxon>
        <taxon>Pseudomonadati</taxon>
        <taxon>Thermodesulfobacteriota</taxon>
        <taxon>Desulfuromonadia</taxon>
        <taxon>Geobacterales</taxon>
        <taxon>Geobacteraceae</taxon>
        <taxon>Citrifermentans</taxon>
    </lineage>
</organism>
<keyword evidence="5" id="KW-0408">Iron</keyword>
<reference evidence="10 11" key="1">
    <citation type="submission" date="2020-06" db="EMBL/GenBank/DDBJ databases">
        <title>Interaction of electrochemicaly active bacteria, Geobacter bremensis R4 on different carbon anode.</title>
        <authorList>
            <person name="Meng L."/>
            <person name="Yoshida N."/>
        </authorList>
    </citation>
    <scope>NUCLEOTIDE SEQUENCE [LARGE SCALE GENOMIC DNA]</scope>
    <source>
        <strain evidence="10 11">R4</strain>
    </source>
</reference>
<dbReference type="Proteomes" id="UP000515472">
    <property type="component" value="Chromosome"/>
</dbReference>
<feature type="domain" description="4Fe-4S ferredoxin-type" evidence="9">
    <location>
        <begin position="333"/>
        <end position="363"/>
    </location>
</feature>
<dbReference type="PROSITE" id="PS51379">
    <property type="entry name" value="4FE4S_FER_2"/>
    <property type="match status" value="4"/>
</dbReference>
<keyword evidence="6" id="KW-0411">Iron-sulfur</keyword>
<dbReference type="GO" id="GO:0005886">
    <property type="term" value="C:plasma membrane"/>
    <property type="evidence" value="ECO:0007669"/>
    <property type="project" value="TreeGrafter"/>
</dbReference>
<evidence type="ECO:0000256" key="6">
    <source>
        <dbReference type="ARBA" id="ARBA00023014"/>
    </source>
</evidence>
<keyword evidence="8" id="KW-0812">Transmembrane</keyword>
<feature type="domain" description="4Fe-4S ferredoxin-type" evidence="9">
    <location>
        <begin position="371"/>
        <end position="404"/>
    </location>
</feature>
<keyword evidence="3" id="KW-0479">Metal-binding</keyword>
<evidence type="ECO:0000313" key="11">
    <source>
        <dbReference type="Proteomes" id="UP000515472"/>
    </source>
</evidence>
<evidence type="ECO:0000256" key="1">
    <source>
        <dbReference type="ARBA" id="ARBA00022448"/>
    </source>
</evidence>
<evidence type="ECO:0000313" key="10">
    <source>
        <dbReference type="EMBL" id="BCG49017.1"/>
    </source>
</evidence>
<dbReference type="PANTHER" id="PTHR30176:SF3">
    <property type="entry name" value="FERREDOXIN-TYPE PROTEIN NAPH"/>
    <property type="match status" value="1"/>
</dbReference>
<evidence type="ECO:0000256" key="4">
    <source>
        <dbReference type="ARBA" id="ARBA00022982"/>
    </source>
</evidence>
<feature type="region of interest" description="Disordered" evidence="7">
    <location>
        <begin position="502"/>
        <end position="528"/>
    </location>
</feature>
<feature type="domain" description="4Fe-4S ferredoxin-type" evidence="9">
    <location>
        <begin position="462"/>
        <end position="491"/>
    </location>
</feature>
<dbReference type="Pfam" id="PF00037">
    <property type="entry name" value="Fer4"/>
    <property type="match status" value="1"/>
</dbReference>
<dbReference type="GO" id="GO:0051539">
    <property type="term" value="F:4 iron, 4 sulfur cluster binding"/>
    <property type="evidence" value="ECO:0007669"/>
    <property type="project" value="UniProtKB-KW"/>
</dbReference>
<keyword evidence="8" id="KW-1133">Transmembrane helix</keyword>
<evidence type="ECO:0000256" key="8">
    <source>
        <dbReference type="SAM" id="Phobius"/>
    </source>
</evidence>
<dbReference type="GO" id="GO:0046872">
    <property type="term" value="F:metal ion binding"/>
    <property type="evidence" value="ECO:0007669"/>
    <property type="project" value="UniProtKB-KW"/>
</dbReference>
<dbReference type="AlphaFoldDB" id="A0A6S6M3R9"/>
<keyword evidence="4" id="KW-0249">Electron transport</keyword>
<feature type="domain" description="4Fe-4S ferredoxin-type" evidence="9">
    <location>
        <begin position="258"/>
        <end position="287"/>
    </location>
</feature>
<sequence>MRLPRPPRISQLFFLLLFLVLFLLTEYRGSDRIVAAVNGFFRADPLTAVSSMLAVKGYLPLLFPGLLMLALSLFLGRFFCGWICPLGTVLDLATDRIGKLGPIRVLQGRAKYWLLLPLLFASLFGLNVAGILDPIAILLRALTFFFHPLLGETARGGWKSLYGLLGDRRDLLDPGYHLLRDYLLPFRETLYPLAFLSALLFFLVLFLERYEKRCWCRRLCPLGTLLGLVSRFGPLRRIPAKLCPDCRACREHCPTSFDRELLQMDECILCLQCALNCPSQRVRFDWRGMRPETGPVMERRVLLGGLFGGFVLARTFRFREPEAQARMLRPPGVREEGEFLEKCVRCGECMKVCLRSALYPALLQAGPEALYTPVLVPRLGYCEYNCTLCGQVCPTGAIPDLAVEAKKREVIGKAVFDKNHCLPFAKRVDCIVCEEHCPIPQKAIRSELVEVTGFQGEKLQVKQPYLVTELCNGCGICENVCPLEGKSAIEVFAVKDRTPIPLSADAPSAPPSRPPGGASPDPYAGSNG</sequence>